<dbReference type="CDD" id="cd00082">
    <property type="entry name" value="HisKA"/>
    <property type="match status" value="1"/>
</dbReference>
<keyword evidence="1" id="KW-0285">Flavoprotein</keyword>
<dbReference type="SUPFAM" id="SSF55874">
    <property type="entry name" value="ATPase domain of HSP90 chaperone/DNA topoisomerase II/histidine kinase"/>
    <property type="match status" value="1"/>
</dbReference>
<dbReference type="PANTHER" id="PTHR47429">
    <property type="entry name" value="PROTEIN TWIN LOV 1"/>
    <property type="match status" value="1"/>
</dbReference>
<dbReference type="RefSeq" id="WP_089670861.1">
    <property type="nucleotide sequence ID" value="NZ_CP024845.1"/>
</dbReference>
<dbReference type="InterPro" id="IPR035965">
    <property type="entry name" value="PAS-like_dom_sf"/>
</dbReference>
<dbReference type="SMART" id="SM00091">
    <property type="entry name" value="PAS"/>
    <property type="match status" value="2"/>
</dbReference>
<dbReference type="GO" id="GO:0006355">
    <property type="term" value="P:regulation of DNA-templated transcription"/>
    <property type="evidence" value="ECO:0007669"/>
    <property type="project" value="InterPro"/>
</dbReference>
<evidence type="ECO:0000256" key="4">
    <source>
        <dbReference type="SAM" id="MobiDB-lite"/>
    </source>
</evidence>
<keyword evidence="9" id="KW-1185">Reference proteome</keyword>
<feature type="domain" description="PAC" evidence="7">
    <location>
        <begin position="206"/>
        <end position="260"/>
    </location>
</feature>
<sequence>MSNPPNPPENRSLYEQAASQSPIGTTIADVSRDDNPLVYVNDAFVDLTGYTEAEALGRNCRFLQGESTREEPVAELREAIAREQSTTVELRNYHKDGSMFWNRVTISPIKDDAGSVTHFLGYQEDISDAKTHAAEKTLFETHSENSDQVMFITDTAGIIEYVNPAFERVTGYSAAEAVGNTPRILNSGEQDDAFYEDLWNTILAGESWEAELTNRTQSGELYQAHQQIVPVTDEQDELTHFIAIEPDITDTQLTQQVVTVLNRVLRHNLRTSLNVIEGYTELLETDRSEADRKDAVRTIRERTKALKRISDRTTALQNILAGNDGPPMAISTLDGLVDQFRQRYPEAVFETTVPAADAEIPNGSVFRIAFEEAIENAVIHADCDPPQVMVTVDPVDGGETATVEIADNGPGIPDTEWEIIKTGNETPLRHADSIGLWLMYWSVTALGGAVDRSANEPRGSVLAFRVPLLPEST</sequence>
<dbReference type="InterPro" id="IPR036097">
    <property type="entry name" value="HisK_dim/P_sf"/>
</dbReference>
<dbReference type="PROSITE" id="PS50112">
    <property type="entry name" value="PAS"/>
    <property type="match status" value="2"/>
</dbReference>
<dbReference type="InterPro" id="IPR036890">
    <property type="entry name" value="HATPase_C_sf"/>
</dbReference>
<evidence type="ECO:0000313" key="8">
    <source>
        <dbReference type="EMBL" id="SEI53538.1"/>
    </source>
</evidence>
<evidence type="ECO:0000256" key="3">
    <source>
        <dbReference type="ARBA" id="ARBA00022991"/>
    </source>
</evidence>
<dbReference type="Proteomes" id="UP000198888">
    <property type="component" value="Unassembled WGS sequence"/>
</dbReference>
<dbReference type="Pfam" id="PF00989">
    <property type="entry name" value="PAS"/>
    <property type="match status" value="1"/>
</dbReference>
<dbReference type="GeneID" id="35003802"/>
<dbReference type="PROSITE" id="PS50109">
    <property type="entry name" value="HIS_KIN"/>
    <property type="match status" value="1"/>
</dbReference>
<protein>
    <submittedName>
        <fullName evidence="8">PAS domain S-box-containing protein</fullName>
    </submittedName>
</protein>
<dbReference type="SMART" id="SM00388">
    <property type="entry name" value="HisKA"/>
    <property type="match status" value="1"/>
</dbReference>
<reference evidence="8 9" key="1">
    <citation type="submission" date="2016-10" db="EMBL/GenBank/DDBJ databases">
        <authorList>
            <person name="de Groot N.N."/>
        </authorList>
    </citation>
    <scope>NUCLEOTIDE SEQUENCE [LARGE SCALE GENOMIC DNA]</scope>
    <source>
        <strain evidence="8 9">DSM 22187</strain>
    </source>
</reference>
<dbReference type="STRING" id="1073996.SAMN05444271_10293"/>
<dbReference type="SUPFAM" id="SSF55785">
    <property type="entry name" value="PYP-like sensor domain (PAS domain)"/>
    <property type="match status" value="2"/>
</dbReference>
<dbReference type="InterPro" id="IPR013767">
    <property type="entry name" value="PAS_fold"/>
</dbReference>
<dbReference type="Pfam" id="PF13426">
    <property type="entry name" value="PAS_9"/>
    <property type="match status" value="1"/>
</dbReference>
<accession>A0A1H6RCH0</accession>
<feature type="domain" description="Histidine kinase" evidence="5">
    <location>
        <begin position="264"/>
        <end position="470"/>
    </location>
</feature>
<dbReference type="CDD" id="cd16936">
    <property type="entry name" value="HATPase_RsbW-like"/>
    <property type="match status" value="1"/>
</dbReference>
<dbReference type="InterPro" id="IPR003594">
    <property type="entry name" value="HATPase_dom"/>
</dbReference>
<dbReference type="InterPro" id="IPR003661">
    <property type="entry name" value="HisK_dim/P_dom"/>
</dbReference>
<dbReference type="OrthoDB" id="200505at2157"/>
<evidence type="ECO:0000259" key="5">
    <source>
        <dbReference type="PROSITE" id="PS50109"/>
    </source>
</evidence>
<organism evidence="8 9">
    <name type="scientific">Halohasta litchfieldiae</name>
    <dbReference type="NCBI Taxonomy" id="1073996"/>
    <lineage>
        <taxon>Archaea</taxon>
        <taxon>Methanobacteriati</taxon>
        <taxon>Methanobacteriota</taxon>
        <taxon>Stenosarchaea group</taxon>
        <taxon>Halobacteria</taxon>
        <taxon>Halobacteriales</taxon>
        <taxon>Haloferacaceae</taxon>
        <taxon>Halohasta</taxon>
    </lineage>
</organism>
<accession>A0A2H4Q5U4</accession>
<dbReference type="SUPFAM" id="SSF47384">
    <property type="entry name" value="Homodimeric domain of signal transducing histidine kinase"/>
    <property type="match status" value="1"/>
</dbReference>
<evidence type="ECO:0000313" key="9">
    <source>
        <dbReference type="Proteomes" id="UP000198888"/>
    </source>
</evidence>
<evidence type="ECO:0000256" key="1">
    <source>
        <dbReference type="ARBA" id="ARBA00022630"/>
    </source>
</evidence>
<dbReference type="Gene3D" id="3.30.450.20">
    <property type="entry name" value="PAS domain"/>
    <property type="match status" value="2"/>
</dbReference>
<dbReference type="InterPro" id="IPR000014">
    <property type="entry name" value="PAS"/>
</dbReference>
<feature type="region of interest" description="Disordered" evidence="4">
    <location>
        <begin position="1"/>
        <end position="20"/>
    </location>
</feature>
<gene>
    <name evidence="8" type="ORF">SAMN05444271_10293</name>
</gene>
<dbReference type="InterPro" id="IPR000700">
    <property type="entry name" value="PAS-assoc_C"/>
</dbReference>
<evidence type="ECO:0000259" key="7">
    <source>
        <dbReference type="PROSITE" id="PS50113"/>
    </source>
</evidence>
<feature type="domain" description="PAC" evidence="7">
    <location>
        <begin position="86"/>
        <end position="138"/>
    </location>
</feature>
<evidence type="ECO:0000259" key="6">
    <source>
        <dbReference type="PROSITE" id="PS50112"/>
    </source>
</evidence>
<dbReference type="Pfam" id="PF00512">
    <property type="entry name" value="HisKA"/>
    <property type="match status" value="1"/>
</dbReference>
<dbReference type="SMART" id="SM00086">
    <property type="entry name" value="PAC"/>
    <property type="match status" value="2"/>
</dbReference>
<dbReference type="InterPro" id="IPR005467">
    <property type="entry name" value="His_kinase_dom"/>
</dbReference>
<dbReference type="PROSITE" id="PS50113">
    <property type="entry name" value="PAC"/>
    <property type="match status" value="2"/>
</dbReference>
<evidence type="ECO:0000256" key="2">
    <source>
        <dbReference type="ARBA" id="ARBA00022643"/>
    </source>
</evidence>
<dbReference type="PANTHER" id="PTHR47429:SF2">
    <property type="entry name" value="PROTEIN TWIN LOV 1"/>
    <property type="match status" value="1"/>
</dbReference>
<dbReference type="SMART" id="SM00387">
    <property type="entry name" value="HATPase_c"/>
    <property type="match status" value="1"/>
</dbReference>
<dbReference type="GO" id="GO:0000155">
    <property type="term" value="F:phosphorelay sensor kinase activity"/>
    <property type="evidence" value="ECO:0007669"/>
    <property type="project" value="InterPro"/>
</dbReference>
<dbReference type="Gene3D" id="3.30.565.10">
    <property type="entry name" value="Histidine kinase-like ATPase, C-terminal domain"/>
    <property type="match status" value="1"/>
</dbReference>
<dbReference type="KEGG" id="hae:halTADL_3032"/>
<feature type="domain" description="PAS" evidence="6">
    <location>
        <begin position="135"/>
        <end position="181"/>
    </location>
</feature>
<dbReference type="Pfam" id="PF02518">
    <property type="entry name" value="HATPase_c"/>
    <property type="match status" value="1"/>
</dbReference>
<dbReference type="InterPro" id="IPR001610">
    <property type="entry name" value="PAC"/>
</dbReference>
<name>A0A1H6RCH0_9EURY</name>
<keyword evidence="2" id="KW-0288">FMN</keyword>
<dbReference type="CDD" id="cd00130">
    <property type="entry name" value="PAS"/>
    <property type="match status" value="2"/>
</dbReference>
<dbReference type="Gene3D" id="1.10.287.130">
    <property type="match status" value="1"/>
</dbReference>
<dbReference type="EMBL" id="FNYR01000002">
    <property type="protein sequence ID" value="SEI53538.1"/>
    <property type="molecule type" value="Genomic_DNA"/>
</dbReference>
<feature type="domain" description="PAS" evidence="6">
    <location>
        <begin position="10"/>
        <end position="83"/>
    </location>
</feature>
<dbReference type="AlphaFoldDB" id="A0A1H6RCH0"/>
<keyword evidence="3" id="KW-0157">Chromophore</keyword>
<dbReference type="NCBIfam" id="TIGR00229">
    <property type="entry name" value="sensory_box"/>
    <property type="match status" value="2"/>
</dbReference>
<proteinExistence type="predicted"/>